<dbReference type="AlphaFoldDB" id="A0A2V1ZUI2"/>
<dbReference type="EMBL" id="QGGM01000014">
    <property type="protein sequence ID" value="PWK07780.1"/>
    <property type="molecule type" value="Genomic_DNA"/>
</dbReference>
<evidence type="ECO:0000313" key="4">
    <source>
        <dbReference type="Proteomes" id="UP000245655"/>
    </source>
</evidence>
<dbReference type="GeneID" id="60255925"/>
<proteinExistence type="inferred from homology"/>
<comment type="caution">
    <text evidence="3">The sequence shown here is derived from an EMBL/GenBank/DDBJ whole genome shotgun (WGS) entry which is preliminary data.</text>
</comment>
<dbReference type="Pfam" id="PF13561">
    <property type="entry name" value="adh_short_C2"/>
    <property type="match status" value="1"/>
</dbReference>
<dbReference type="GO" id="GO:0016491">
    <property type="term" value="F:oxidoreductase activity"/>
    <property type="evidence" value="ECO:0007669"/>
    <property type="project" value="UniProtKB-KW"/>
</dbReference>
<evidence type="ECO:0000256" key="2">
    <source>
        <dbReference type="ARBA" id="ARBA00023002"/>
    </source>
</evidence>
<dbReference type="PANTHER" id="PTHR24321:SF8">
    <property type="entry name" value="ESTRADIOL 17-BETA-DEHYDROGENASE 8-RELATED"/>
    <property type="match status" value="1"/>
</dbReference>
<organism evidence="3 4">
    <name type="scientific">Psychrobacter immobilis</name>
    <dbReference type="NCBI Taxonomy" id="498"/>
    <lineage>
        <taxon>Bacteria</taxon>
        <taxon>Pseudomonadati</taxon>
        <taxon>Pseudomonadota</taxon>
        <taxon>Gammaproteobacteria</taxon>
        <taxon>Moraxellales</taxon>
        <taxon>Moraxellaceae</taxon>
        <taxon>Psychrobacter</taxon>
    </lineage>
</organism>
<dbReference type="Gene3D" id="3.40.50.720">
    <property type="entry name" value="NAD(P)-binding Rossmann-like Domain"/>
    <property type="match status" value="1"/>
</dbReference>
<reference evidence="3 4" key="1">
    <citation type="submission" date="2018-05" db="EMBL/GenBank/DDBJ databases">
        <title>Genomic Encyclopedia of Type Strains, Phase IV (KMG-IV): sequencing the most valuable type-strain genomes for metagenomic binning, comparative biology and taxonomic classification.</title>
        <authorList>
            <person name="Goeker M."/>
        </authorList>
    </citation>
    <scope>NUCLEOTIDE SEQUENCE [LARGE SCALE GENOMIC DNA]</scope>
    <source>
        <strain evidence="3 4">DSM 7229</strain>
    </source>
</reference>
<evidence type="ECO:0000256" key="1">
    <source>
        <dbReference type="ARBA" id="ARBA00006484"/>
    </source>
</evidence>
<sequence length="263" mass="27918">MKTIQQLFDFHHKTIIISGAAGAIGSEAARFLSSLGGNIVLADLNEDKVKKIAADIEKETGNATLGLKTDFTDETQIAALVDATIAKFGKISAVVNNVGWGANTPLWESTTEKMVNAYKLNTLGSYHLTRLCMPYLKQEENASVVFSGSMVGNTPSPEFIEYSTAKAGLLNMVKSMAVASGPEVRFNSLIIGTVDNGASSEEAGYTQEMIDNVVKGIVLKRRGLPADIAQAMAFLLSDAASWITGAELTVNGGGVYKSKMPTS</sequence>
<protein>
    <submittedName>
        <fullName evidence="3">3-oxoacyl-[acyl-carrier protein] reductase</fullName>
    </submittedName>
</protein>
<dbReference type="SUPFAM" id="SSF51735">
    <property type="entry name" value="NAD(P)-binding Rossmann-fold domains"/>
    <property type="match status" value="1"/>
</dbReference>
<dbReference type="InterPro" id="IPR002347">
    <property type="entry name" value="SDR_fam"/>
</dbReference>
<dbReference type="RefSeq" id="WP_045445946.1">
    <property type="nucleotide sequence ID" value="NZ_CAJGZY010000009.1"/>
</dbReference>
<name>A0A2V1ZUI2_PSYIM</name>
<dbReference type="PROSITE" id="PS00061">
    <property type="entry name" value="ADH_SHORT"/>
    <property type="match status" value="1"/>
</dbReference>
<dbReference type="InterPro" id="IPR020904">
    <property type="entry name" value="Sc_DH/Rdtase_CS"/>
</dbReference>
<dbReference type="PRINTS" id="PR00081">
    <property type="entry name" value="GDHRDH"/>
</dbReference>
<accession>A0A2V1ZUI2</accession>
<gene>
    <name evidence="3" type="ORF">C8D84_11420</name>
</gene>
<comment type="similarity">
    <text evidence="1">Belongs to the short-chain dehydrogenases/reductases (SDR) family.</text>
</comment>
<dbReference type="PANTHER" id="PTHR24321">
    <property type="entry name" value="DEHYDROGENASES, SHORT CHAIN"/>
    <property type="match status" value="1"/>
</dbReference>
<dbReference type="Proteomes" id="UP000245655">
    <property type="component" value="Unassembled WGS sequence"/>
</dbReference>
<keyword evidence="2" id="KW-0560">Oxidoreductase</keyword>
<keyword evidence="4" id="KW-1185">Reference proteome</keyword>
<dbReference type="InterPro" id="IPR036291">
    <property type="entry name" value="NAD(P)-bd_dom_sf"/>
</dbReference>
<evidence type="ECO:0000313" key="3">
    <source>
        <dbReference type="EMBL" id="PWK07780.1"/>
    </source>
</evidence>